<feature type="domain" description="Methyl-accepting transducer" evidence="12">
    <location>
        <begin position="264"/>
        <end position="500"/>
    </location>
</feature>
<name>A0A0M0L9I5_9BACI</name>
<keyword evidence="6 11" id="KW-1133">Transmembrane helix</keyword>
<dbReference type="AlphaFoldDB" id="A0A0M0L9I5"/>
<dbReference type="Proteomes" id="UP000037558">
    <property type="component" value="Unassembled WGS sequence"/>
</dbReference>
<protein>
    <submittedName>
        <fullName evidence="14">Chemotaxis protein</fullName>
    </submittedName>
</protein>
<dbReference type="PATRIC" id="fig|284581.3.peg.4556"/>
<comment type="similarity">
    <text evidence="9">Belongs to the methyl-accepting chemotaxis (MCP) protein family.</text>
</comment>
<dbReference type="GO" id="GO:0007165">
    <property type="term" value="P:signal transduction"/>
    <property type="evidence" value="ECO:0007669"/>
    <property type="project" value="UniProtKB-KW"/>
</dbReference>
<keyword evidence="7 11" id="KW-0472">Membrane</keyword>
<dbReference type="InterPro" id="IPR003660">
    <property type="entry name" value="HAMP_dom"/>
</dbReference>
<dbReference type="CDD" id="cd06225">
    <property type="entry name" value="HAMP"/>
    <property type="match status" value="1"/>
</dbReference>
<reference evidence="15" key="1">
    <citation type="submission" date="2015-08" db="EMBL/GenBank/DDBJ databases">
        <title>Fjat-14210 dsm16467.</title>
        <authorList>
            <person name="Liu B."/>
            <person name="Wang J."/>
            <person name="Zhu Y."/>
            <person name="Liu G."/>
            <person name="Chen Q."/>
            <person name="Chen Z."/>
            <person name="Lan J."/>
            <person name="Che J."/>
            <person name="Ge C."/>
            <person name="Shi H."/>
            <person name="Pan Z."/>
            <person name="Liu X."/>
        </authorList>
    </citation>
    <scope>NUCLEOTIDE SEQUENCE [LARGE SCALE GENOMIC DNA]</scope>
    <source>
        <strain evidence="15">DSM 16467</strain>
    </source>
</reference>
<dbReference type="Pfam" id="PF00672">
    <property type="entry name" value="HAMP"/>
    <property type="match status" value="1"/>
</dbReference>
<evidence type="ECO:0000259" key="12">
    <source>
        <dbReference type="PROSITE" id="PS50111"/>
    </source>
</evidence>
<evidence type="ECO:0000256" key="1">
    <source>
        <dbReference type="ARBA" id="ARBA00004651"/>
    </source>
</evidence>
<dbReference type="PROSITE" id="PS50111">
    <property type="entry name" value="CHEMOTAXIS_TRANSDUC_2"/>
    <property type="match status" value="1"/>
</dbReference>
<dbReference type="SMART" id="SM00283">
    <property type="entry name" value="MA"/>
    <property type="match status" value="1"/>
</dbReference>
<evidence type="ECO:0000256" key="5">
    <source>
        <dbReference type="ARBA" id="ARBA00022692"/>
    </source>
</evidence>
<dbReference type="CDD" id="cd11386">
    <property type="entry name" value="MCP_signal"/>
    <property type="match status" value="1"/>
</dbReference>
<dbReference type="PANTHER" id="PTHR32089:SF114">
    <property type="entry name" value="METHYL-ACCEPTING CHEMOTAXIS PROTEIN MCPB"/>
    <property type="match status" value="1"/>
</dbReference>
<dbReference type="InterPro" id="IPR033463">
    <property type="entry name" value="sCache_3"/>
</dbReference>
<dbReference type="InterPro" id="IPR029151">
    <property type="entry name" value="Sensor-like_sf"/>
</dbReference>
<dbReference type="EMBL" id="LILC01000007">
    <property type="protein sequence ID" value="KOO47699.1"/>
    <property type="molecule type" value="Genomic_DNA"/>
</dbReference>
<evidence type="ECO:0000313" key="14">
    <source>
        <dbReference type="EMBL" id="KOO47699.1"/>
    </source>
</evidence>
<dbReference type="SUPFAM" id="SSF103190">
    <property type="entry name" value="Sensory domain-like"/>
    <property type="match status" value="1"/>
</dbReference>
<dbReference type="InterPro" id="IPR004089">
    <property type="entry name" value="MCPsignal_dom"/>
</dbReference>
<organism evidence="14 15">
    <name type="scientific">Priestia koreensis</name>
    <dbReference type="NCBI Taxonomy" id="284581"/>
    <lineage>
        <taxon>Bacteria</taxon>
        <taxon>Bacillati</taxon>
        <taxon>Bacillota</taxon>
        <taxon>Bacilli</taxon>
        <taxon>Bacillales</taxon>
        <taxon>Bacillaceae</taxon>
        <taxon>Priestia</taxon>
    </lineage>
</organism>
<dbReference type="Pfam" id="PF00015">
    <property type="entry name" value="MCPsignal"/>
    <property type="match status" value="1"/>
</dbReference>
<evidence type="ECO:0000256" key="2">
    <source>
        <dbReference type="ARBA" id="ARBA00022475"/>
    </source>
</evidence>
<evidence type="ECO:0000256" key="8">
    <source>
        <dbReference type="ARBA" id="ARBA00023224"/>
    </source>
</evidence>
<evidence type="ECO:0000256" key="7">
    <source>
        <dbReference type="ARBA" id="ARBA00023136"/>
    </source>
</evidence>
<dbReference type="SMART" id="SM00304">
    <property type="entry name" value="HAMP"/>
    <property type="match status" value="2"/>
</dbReference>
<dbReference type="Gene3D" id="1.10.287.950">
    <property type="entry name" value="Methyl-accepting chemotaxis protein"/>
    <property type="match status" value="1"/>
</dbReference>
<keyword evidence="8 10" id="KW-0807">Transducer</keyword>
<dbReference type="PROSITE" id="PS50885">
    <property type="entry name" value="HAMP"/>
    <property type="match status" value="1"/>
</dbReference>
<accession>A0A0M0L9I5</accession>
<dbReference type="GO" id="GO:0005886">
    <property type="term" value="C:plasma membrane"/>
    <property type="evidence" value="ECO:0007669"/>
    <property type="project" value="UniProtKB-SubCell"/>
</dbReference>
<evidence type="ECO:0000259" key="13">
    <source>
        <dbReference type="PROSITE" id="PS50885"/>
    </source>
</evidence>
<feature type="domain" description="HAMP" evidence="13">
    <location>
        <begin position="193"/>
        <end position="245"/>
    </location>
</feature>
<dbReference type="PANTHER" id="PTHR32089">
    <property type="entry name" value="METHYL-ACCEPTING CHEMOTAXIS PROTEIN MCPB"/>
    <property type="match status" value="1"/>
</dbReference>
<sequence>MTISILLILSVIISLVVGREIESGVEKFATDKAKGDLHMAYDYVDTKYPGDWSSSNGKLYKGDQEMNGLFELVDRIGKNTNDTVTIFSNDTRIATNVRIDGKRAVGTKASPEVIDTVLKQQKPYYGQADVAGHTYQTAYMPLTDENGETIGIFYVGAPQSIIDEILSSFMSVFLLVLVGVIILVLLIVLFFTRGLRRRLKAISHALDRAGKGDFTAVVHDRGSDEIHDLVTSYNEMRTKSQFMIEEVRKASEYVAAASEQLAAGAEQSSHVTEQITSAIQEVSLNTEQQASGIHESNESLRKLSTHIETMEESASIILHVGATSLAQAHKGEEYMKKTALQMSEIEHSVSISEETIQLLGEKSKRIGEITKVITAIADQTNLLALNAAIEAARAGEHGKGFAVVADEVRKLAEQSQSSATQISTLIQEIQGDMTQSSSAVDQVKEDVKAGLHLVKNTEEGFSHILGAMYQVENQMKSFVGISTNMASGIQEVTTTVTDVSDTSQNTSGHAQNVAASAEEQLASMEEITSASQSLSAMAIQLQQLMEKFKV</sequence>
<evidence type="ECO:0000313" key="15">
    <source>
        <dbReference type="Proteomes" id="UP000037558"/>
    </source>
</evidence>
<comment type="caution">
    <text evidence="14">The sequence shown here is derived from an EMBL/GenBank/DDBJ whole genome shotgun (WGS) entry which is preliminary data.</text>
</comment>
<keyword evidence="2" id="KW-1003">Cell membrane</keyword>
<dbReference type="SUPFAM" id="SSF58104">
    <property type="entry name" value="Methyl-accepting chemotaxis protein (MCP) signaling domain"/>
    <property type="match status" value="1"/>
</dbReference>
<evidence type="ECO:0000256" key="6">
    <source>
        <dbReference type="ARBA" id="ARBA00022989"/>
    </source>
</evidence>
<dbReference type="GO" id="GO:0006935">
    <property type="term" value="P:chemotaxis"/>
    <property type="evidence" value="ECO:0007669"/>
    <property type="project" value="UniProtKB-KW"/>
</dbReference>
<keyword evidence="4" id="KW-0145">Chemotaxis</keyword>
<evidence type="ECO:0000256" key="3">
    <source>
        <dbReference type="ARBA" id="ARBA00022481"/>
    </source>
</evidence>
<dbReference type="Pfam" id="PF17202">
    <property type="entry name" value="sCache_3_3"/>
    <property type="match status" value="1"/>
</dbReference>
<keyword evidence="15" id="KW-1185">Reference proteome</keyword>
<evidence type="ECO:0000256" key="11">
    <source>
        <dbReference type="SAM" id="Phobius"/>
    </source>
</evidence>
<evidence type="ECO:0000256" key="10">
    <source>
        <dbReference type="PROSITE-ProRule" id="PRU00284"/>
    </source>
</evidence>
<dbReference type="STRING" id="284581.AMD01_05810"/>
<dbReference type="GO" id="GO:0004888">
    <property type="term" value="F:transmembrane signaling receptor activity"/>
    <property type="evidence" value="ECO:0007669"/>
    <property type="project" value="InterPro"/>
</dbReference>
<gene>
    <name evidence="14" type="ORF">AMD01_05810</name>
</gene>
<dbReference type="InterPro" id="IPR004090">
    <property type="entry name" value="Chemotax_Me-accpt_rcpt"/>
</dbReference>
<dbReference type="PRINTS" id="PR00260">
    <property type="entry name" value="CHEMTRNSDUCR"/>
</dbReference>
<dbReference type="OrthoDB" id="9814363at2"/>
<comment type="subcellular location">
    <subcellularLocation>
        <location evidence="1">Cell membrane</location>
        <topology evidence="1">Multi-pass membrane protein</topology>
    </subcellularLocation>
</comment>
<keyword evidence="3" id="KW-0488">Methylation</keyword>
<proteinExistence type="inferred from homology"/>
<keyword evidence="5 11" id="KW-0812">Transmembrane</keyword>
<evidence type="ECO:0000256" key="4">
    <source>
        <dbReference type="ARBA" id="ARBA00022500"/>
    </source>
</evidence>
<feature type="transmembrane region" description="Helical" evidence="11">
    <location>
        <begin position="169"/>
        <end position="191"/>
    </location>
</feature>
<evidence type="ECO:0000256" key="9">
    <source>
        <dbReference type="ARBA" id="ARBA00029447"/>
    </source>
</evidence>